<dbReference type="HAMAP" id="MF_00821">
    <property type="entry name" value="SecB"/>
    <property type="match status" value="1"/>
</dbReference>
<dbReference type="Proteomes" id="UP001056483">
    <property type="component" value="Chromosome"/>
</dbReference>
<dbReference type="RefSeq" id="WP_250247175.1">
    <property type="nucleotide sequence ID" value="NZ_CP097749.1"/>
</dbReference>
<dbReference type="Pfam" id="PF02556">
    <property type="entry name" value="SecB"/>
    <property type="match status" value="1"/>
</dbReference>
<dbReference type="PANTHER" id="PTHR36918">
    <property type="match status" value="1"/>
</dbReference>
<dbReference type="EMBL" id="CP097751">
    <property type="protein sequence ID" value="URJ27779.1"/>
    <property type="molecule type" value="Genomic_DNA"/>
</dbReference>
<sequence length="151" mass="17250">MLESNSNNFLFRIQRIYIKDISFEAPNTPGVFQINWNPKIKVDLNSDAKNIHIDMYEVVLCVTVTAKIEEDTAFLCQVKQAGIFNVSGLNKTQMIRCLNAHCPSILFPYASECISNQVSRGTFPQLNLDPINFDILFIQSLQKKYNDTLKI</sequence>
<evidence type="ECO:0000256" key="2">
    <source>
        <dbReference type="ARBA" id="ARBA00022448"/>
    </source>
</evidence>
<keyword evidence="4 5" id="KW-0811">Translocation</keyword>
<gene>
    <name evidence="5 7" type="primary">secB</name>
    <name evidence="7" type="ORF">M9394_01430</name>
    <name evidence="6" type="ORF">M9404_02785</name>
</gene>
<dbReference type="EMBL" id="CP097750">
    <property type="protein sequence ID" value="URJ24424.1"/>
    <property type="molecule type" value="Genomic_DNA"/>
</dbReference>
<dbReference type="GO" id="GO:0051082">
    <property type="term" value="F:unfolded protein binding"/>
    <property type="evidence" value="ECO:0007669"/>
    <property type="project" value="InterPro"/>
</dbReference>
<proteinExistence type="inferred from homology"/>
<keyword evidence="9" id="KW-1185">Reference proteome</keyword>
<keyword evidence="2 5" id="KW-0813">Transport</keyword>
<evidence type="ECO:0000256" key="3">
    <source>
        <dbReference type="ARBA" id="ARBA00022927"/>
    </source>
</evidence>
<dbReference type="InterPro" id="IPR003708">
    <property type="entry name" value="SecB"/>
</dbReference>
<comment type="function">
    <text evidence="5">One of the proteins required for the normal export of preproteins out of the cell cytoplasm. It is a molecular chaperone that binds to a subset of precursor proteins, maintaining them in a translocation-competent state. It also specifically binds to its receptor SecA.</text>
</comment>
<comment type="subunit">
    <text evidence="5">Homotetramer, a dimer of dimers. One homotetramer interacts with 1 SecA dimer.</text>
</comment>
<dbReference type="PANTHER" id="PTHR36918:SF1">
    <property type="entry name" value="PROTEIN-EXPORT PROTEIN SECB"/>
    <property type="match status" value="1"/>
</dbReference>
<dbReference type="KEGG" id="bhb:M9394_01430"/>
<evidence type="ECO:0000256" key="4">
    <source>
        <dbReference type="ARBA" id="ARBA00023010"/>
    </source>
</evidence>
<evidence type="ECO:0000256" key="1">
    <source>
        <dbReference type="ARBA" id="ARBA00009990"/>
    </source>
</evidence>
<dbReference type="AlphaFoldDB" id="A0AAE9I6T4"/>
<dbReference type="GO" id="GO:0005737">
    <property type="term" value="C:cytoplasm"/>
    <property type="evidence" value="ECO:0007669"/>
    <property type="project" value="UniProtKB-SubCell"/>
</dbReference>
<name>A0AAE9I6T4_9ENTR</name>
<comment type="subcellular location">
    <subcellularLocation>
        <location evidence="5">Cytoplasm</location>
    </subcellularLocation>
</comment>
<keyword evidence="3 5" id="KW-0653">Protein transport</keyword>
<dbReference type="Proteomes" id="UP001056323">
    <property type="component" value="Chromosome"/>
</dbReference>
<protein>
    <recommendedName>
        <fullName evidence="5">Protein-export protein SecB</fullName>
    </recommendedName>
</protein>
<evidence type="ECO:0000313" key="7">
    <source>
        <dbReference type="EMBL" id="URJ27779.1"/>
    </source>
</evidence>
<dbReference type="GO" id="GO:0015031">
    <property type="term" value="P:protein transport"/>
    <property type="evidence" value="ECO:0007669"/>
    <property type="project" value="UniProtKB-UniRule"/>
</dbReference>
<dbReference type="Gene3D" id="3.10.420.10">
    <property type="entry name" value="SecB-like"/>
    <property type="match status" value="1"/>
</dbReference>
<reference evidence="7" key="1">
    <citation type="submission" date="2022-05" db="EMBL/GenBank/DDBJ databases">
        <title>Impact of host demography and evolutionary history on endosymbiont molecular evolution: a test in carpenter ants (Genus Camponotus) and their Blochmannia endosymbionts.</title>
        <authorList>
            <person name="Manthey J.D."/>
            <person name="Giron J.C."/>
            <person name="Hruska J.P."/>
        </authorList>
    </citation>
    <scope>NUCLEOTIDE SEQUENCE</scope>
    <source>
        <strain evidence="7">C-049</strain>
        <strain evidence="6">C-050</strain>
    </source>
</reference>
<keyword evidence="5" id="KW-0963">Cytoplasm</keyword>
<accession>A0AAE9I6T4</accession>
<dbReference type="NCBIfam" id="TIGR00809">
    <property type="entry name" value="secB"/>
    <property type="match status" value="1"/>
</dbReference>
<dbReference type="GO" id="GO:0051262">
    <property type="term" value="P:protein tetramerization"/>
    <property type="evidence" value="ECO:0007669"/>
    <property type="project" value="InterPro"/>
</dbReference>
<comment type="similarity">
    <text evidence="1 5">Belongs to the SecB family.</text>
</comment>
<evidence type="ECO:0000313" key="9">
    <source>
        <dbReference type="Proteomes" id="UP001056483"/>
    </source>
</evidence>
<evidence type="ECO:0000313" key="8">
    <source>
        <dbReference type="Proteomes" id="UP001056323"/>
    </source>
</evidence>
<dbReference type="PRINTS" id="PR01594">
    <property type="entry name" value="SECBCHAPRONE"/>
</dbReference>
<dbReference type="NCBIfam" id="NF004393">
    <property type="entry name" value="PRK05751.1-4"/>
    <property type="match status" value="1"/>
</dbReference>
<evidence type="ECO:0000313" key="6">
    <source>
        <dbReference type="EMBL" id="URJ24424.1"/>
    </source>
</evidence>
<dbReference type="GO" id="GO:0006457">
    <property type="term" value="P:protein folding"/>
    <property type="evidence" value="ECO:0007669"/>
    <property type="project" value="UniProtKB-UniRule"/>
</dbReference>
<keyword evidence="5" id="KW-0143">Chaperone</keyword>
<dbReference type="InterPro" id="IPR035958">
    <property type="entry name" value="SecB-like_sf"/>
</dbReference>
<dbReference type="SUPFAM" id="SSF54611">
    <property type="entry name" value="SecB-like"/>
    <property type="match status" value="1"/>
</dbReference>
<evidence type="ECO:0000256" key="5">
    <source>
        <dbReference type="HAMAP-Rule" id="MF_00821"/>
    </source>
</evidence>
<organism evidence="7 8">
    <name type="scientific">Candidatus Blochmanniella camponoti</name>
    <dbReference type="NCBI Taxonomy" id="108080"/>
    <lineage>
        <taxon>Bacteria</taxon>
        <taxon>Pseudomonadati</taxon>
        <taxon>Pseudomonadota</taxon>
        <taxon>Gammaproteobacteria</taxon>
        <taxon>Enterobacterales</taxon>
        <taxon>Enterobacteriaceae</taxon>
        <taxon>ant endosymbionts</taxon>
        <taxon>Candidatus Blochmanniella</taxon>
    </lineage>
</organism>